<evidence type="ECO:0000256" key="2">
    <source>
        <dbReference type="ARBA" id="ARBA00001946"/>
    </source>
</evidence>
<reference evidence="16" key="1">
    <citation type="submission" date="2023-07" db="EMBL/GenBank/DDBJ databases">
        <authorList>
            <person name="Stuckert A."/>
        </authorList>
    </citation>
    <scope>NUCLEOTIDE SEQUENCE</scope>
</reference>
<dbReference type="Proteomes" id="UP001176940">
    <property type="component" value="Unassembled WGS sequence"/>
</dbReference>
<evidence type="ECO:0000256" key="11">
    <source>
        <dbReference type="ARBA" id="ARBA00023098"/>
    </source>
</evidence>
<keyword evidence="14" id="KW-1208">Phospholipid metabolism</keyword>
<keyword evidence="12 15" id="KW-0472">Membrane</keyword>
<name>A0ABN9L3M5_9NEOB</name>
<evidence type="ECO:0000256" key="1">
    <source>
        <dbReference type="ARBA" id="ARBA00001936"/>
    </source>
</evidence>
<feature type="transmembrane region" description="Helical" evidence="15">
    <location>
        <begin position="21"/>
        <end position="43"/>
    </location>
</feature>
<keyword evidence="8" id="KW-0479">Metal-binding</keyword>
<evidence type="ECO:0000256" key="6">
    <source>
        <dbReference type="ARBA" id="ARBA00022516"/>
    </source>
</evidence>
<evidence type="ECO:0000256" key="4">
    <source>
        <dbReference type="ARBA" id="ARBA00005189"/>
    </source>
</evidence>
<keyword evidence="17" id="KW-1185">Reference proteome</keyword>
<evidence type="ECO:0000256" key="10">
    <source>
        <dbReference type="ARBA" id="ARBA00022989"/>
    </source>
</evidence>
<dbReference type="InterPro" id="IPR014472">
    <property type="entry name" value="CHOPT"/>
</dbReference>
<keyword evidence="10 15" id="KW-1133">Transmembrane helix</keyword>
<feature type="transmembrane region" description="Helical" evidence="15">
    <location>
        <begin position="63"/>
        <end position="81"/>
    </location>
</feature>
<evidence type="ECO:0000256" key="13">
    <source>
        <dbReference type="ARBA" id="ARBA00023209"/>
    </source>
</evidence>
<evidence type="ECO:0000256" key="5">
    <source>
        <dbReference type="ARBA" id="ARBA00010441"/>
    </source>
</evidence>
<evidence type="ECO:0000313" key="16">
    <source>
        <dbReference type="EMBL" id="CAJ0930609.1"/>
    </source>
</evidence>
<comment type="similarity">
    <text evidence="5">Belongs to the CDP-alcohol phosphatidyltransferase class-I family.</text>
</comment>
<comment type="caution">
    <text evidence="16">The sequence shown here is derived from an EMBL/GenBank/DDBJ whole genome shotgun (WGS) entry which is preliminary data.</text>
</comment>
<evidence type="ECO:0000256" key="12">
    <source>
        <dbReference type="ARBA" id="ARBA00023136"/>
    </source>
</evidence>
<evidence type="ECO:0000313" key="17">
    <source>
        <dbReference type="Proteomes" id="UP001176940"/>
    </source>
</evidence>
<dbReference type="PANTHER" id="PTHR10414">
    <property type="entry name" value="ETHANOLAMINEPHOSPHOTRANSFERASE"/>
    <property type="match status" value="1"/>
</dbReference>
<accession>A0ABN9L3M5</accession>
<evidence type="ECO:0000256" key="3">
    <source>
        <dbReference type="ARBA" id="ARBA00004127"/>
    </source>
</evidence>
<keyword evidence="7 15" id="KW-0812">Transmembrane</keyword>
<evidence type="ECO:0000256" key="7">
    <source>
        <dbReference type="ARBA" id="ARBA00022692"/>
    </source>
</evidence>
<evidence type="ECO:0000256" key="8">
    <source>
        <dbReference type="ARBA" id="ARBA00022723"/>
    </source>
</evidence>
<keyword evidence="11" id="KW-0443">Lipid metabolism</keyword>
<comment type="cofactor">
    <cofactor evidence="2">
        <name>Mg(2+)</name>
        <dbReference type="ChEBI" id="CHEBI:18420"/>
    </cofactor>
</comment>
<dbReference type="PANTHER" id="PTHR10414:SF32">
    <property type="entry name" value="CHOLINEPHOSPHOTRANSFERASE 1"/>
    <property type="match status" value="1"/>
</dbReference>
<gene>
    <name evidence="16" type="ORF">RIMI_LOCUS4315313</name>
</gene>
<sequence length="121" mass="13256">MLRRGADGQRRRQEQIPMIGLPMKFIPLMGIVSGTIYSCSNYFRVILSGGVGKNGSTVAGTSVLSPGLHIGLILMLGLMIYKKSTTDLFYKHPCLYTLTFGFVSAKITIKLVFSSQSLCVF</sequence>
<keyword evidence="6" id="KW-0444">Lipid biosynthesis</keyword>
<evidence type="ECO:0000256" key="14">
    <source>
        <dbReference type="ARBA" id="ARBA00023264"/>
    </source>
</evidence>
<protein>
    <submittedName>
        <fullName evidence="16">Uncharacterized protein</fullName>
    </submittedName>
</protein>
<comment type="subcellular location">
    <subcellularLocation>
        <location evidence="3">Endomembrane system</location>
        <topology evidence="3">Multi-pass membrane protein</topology>
    </subcellularLocation>
</comment>
<evidence type="ECO:0000256" key="9">
    <source>
        <dbReference type="ARBA" id="ARBA00022842"/>
    </source>
</evidence>
<comment type="pathway">
    <text evidence="4">Lipid metabolism.</text>
</comment>
<dbReference type="EMBL" id="CAUEEQ010006879">
    <property type="protein sequence ID" value="CAJ0930609.1"/>
    <property type="molecule type" value="Genomic_DNA"/>
</dbReference>
<evidence type="ECO:0000256" key="15">
    <source>
        <dbReference type="SAM" id="Phobius"/>
    </source>
</evidence>
<comment type="cofactor">
    <cofactor evidence="1">
        <name>Mn(2+)</name>
        <dbReference type="ChEBI" id="CHEBI:29035"/>
    </cofactor>
</comment>
<keyword evidence="9" id="KW-0460">Magnesium</keyword>
<keyword evidence="13" id="KW-0594">Phospholipid biosynthesis</keyword>
<organism evidence="16 17">
    <name type="scientific">Ranitomeya imitator</name>
    <name type="common">mimic poison frog</name>
    <dbReference type="NCBI Taxonomy" id="111125"/>
    <lineage>
        <taxon>Eukaryota</taxon>
        <taxon>Metazoa</taxon>
        <taxon>Chordata</taxon>
        <taxon>Craniata</taxon>
        <taxon>Vertebrata</taxon>
        <taxon>Euteleostomi</taxon>
        <taxon>Amphibia</taxon>
        <taxon>Batrachia</taxon>
        <taxon>Anura</taxon>
        <taxon>Neobatrachia</taxon>
        <taxon>Hyloidea</taxon>
        <taxon>Dendrobatidae</taxon>
        <taxon>Dendrobatinae</taxon>
        <taxon>Ranitomeya</taxon>
    </lineage>
</organism>
<proteinExistence type="inferred from homology"/>